<dbReference type="Proteomes" id="UP000887013">
    <property type="component" value="Unassembled WGS sequence"/>
</dbReference>
<organism evidence="1 2">
    <name type="scientific">Nephila pilipes</name>
    <name type="common">Giant wood spider</name>
    <name type="synonym">Nephila maculata</name>
    <dbReference type="NCBI Taxonomy" id="299642"/>
    <lineage>
        <taxon>Eukaryota</taxon>
        <taxon>Metazoa</taxon>
        <taxon>Ecdysozoa</taxon>
        <taxon>Arthropoda</taxon>
        <taxon>Chelicerata</taxon>
        <taxon>Arachnida</taxon>
        <taxon>Araneae</taxon>
        <taxon>Araneomorphae</taxon>
        <taxon>Entelegynae</taxon>
        <taxon>Araneoidea</taxon>
        <taxon>Nephilidae</taxon>
        <taxon>Nephila</taxon>
    </lineage>
</organism>
<protein>
    <submittedName>
        <fullName evidence="1">Uncharacterized protein</fullName>
    </submittedName>
</protein>
<gene>
    <name evidence="1" type="ORF">NPIL_426401</name>
</gene>
<evidence type="ECO:0000313" key="1">
    <source>
        <dbReference type="EMBL" id="GFU05217.1"/>
    </source>
</evidence>
<comment type="caution">
    <text evidence="1">The sequence shown here is derived from an EMBL/GenBank/DDBJ whole genome shotgun (WGS) entry which is preliminary data.</text>
</comment>
<accession>A0A8X6Q3V7</accession>
<dbReference type="AlphaFoldDB" id="A0A8X6Q3V7"/>
<keyword evidence="2" id="KW-1185">Reference proteome</keyword>
<dbReference type="EMBL" id="BMAW01077219">
    <property type="protein sequence ID" value="GFU05217.1"/>
    <property type="molecule type" value="Genomic_DNA"/>
</dbReference>
<name>A0A8X6Q3V7_NEPPI</name>
<sequence>MTRAVYCSIENGTLHISVEKIACGVIAASLSTRPNGVPYHKWVGSGAPSMEQGFKNRWFCHSTRPSQGIVTRTDRSMGAERGHYLF</sequence>
<proteinExistence type="predicted"/>
<reference evidence="1" key="1">
    <citation type="submission" date="2020-08" db="EMBL/GenBank/DDBJ databases">
        <title>Multicomponent nature underlies the extraordinary mechanical properties of spider dragline silk.</title>
        <authorList>
            <person name="Kono N."/>
            <person name="Nakamura H."/>
            <person name="Mori M."/>
            <person name="Yoshida Y."/>
            <person name="Ohtoshi R."/>
            <person name="Malay A.D."/>
            <person name="Moran D.A.P."/>
            <person name="Tomita M."/>
            <person name="Numata K."/>
            <person name="Arakawa K."/>
        </authorList>
    </citation>
    <scope>NUCLEOTIDE SEQUENCE</scope>
</reference>
<evidence type="ECO:0000313" key="2">
    <source>
        <dbReference type="Proteomes" id="UP000887013"/>
    </source>
</evidence>